<dbReference type="Proteomes" id="UP000613193">
    <property type="component" value="Unassembled WGS sequence"/>
</dbReference>
<evidence type="ECO:0000313" key="2">
    <source>
        <dbReference type="Proteomes" id="UP000613193"/>
    </source>
</evidence>
<dbReference type="EMBL" id="JAEHFW010000001">
    <property type="protein sequence ID" value="MBK0378889.1"/>
    <property type="molecule type" value="Genomic_DNA"/>
</dbReference>
<accession>A0A934PQH6</accession>
<reference evidence="1" key="1">
    <citation type="submission" date="2020-12" db="EMBL/GenBank/DDBJ databases">
        <title>Bacterial novel species Mucilaginibacter sp. SD-g isolated from soil.</title>
        <authorList>
            <person name="Jung H.-Y."/>
        </authorList>
    </citation>
    <scope>NUCLEOTIDE SEQUENCE</scope>
    <source>
        <strain evidence="1">SD-g</strain>
    </source>
</reference>
<protein>
    <submittedName>
        <fullName evidence="1">Uncharacterized protein</fullName>
    </submittedName>
</protein>
<name>A0A934PQH6_9SPHI</name>
<evidence type="ECO:0000313" key="1">
    <source>
        <dbReference type="EMBL" id="MBK0378889.1"/>
    </source>
</evidence>
<dbReference type="RefSeq" id="WP_200065336.1">
    <property type="nucleotide sequence ID" value="NZ_JAEHFW010000001.1"/>
</dbReference>
<proteinExistence type="predicted"/>
<dbReference type="AlphaFoldDB" id="A0A934PQH6"/>
<gene>
    <name evidence="1" type="ORF">I5M19_06200</name>
</gene>
<sequence length="100" mass="11713">MKLLWCWRCKMDVPMLDDDEFRKAKDLYSADFKKIKEDRFKPLLRYYYELTGFAETNPVAILHHKITLYGPPCKKCGKPYRTPVASFCAACGNIRPDENS</sequence>
<organism evidence="1 2">
    <name type="scientific">Mucilaginibacter segetis</name>
    <dbReference type="NCBI Taxonomy" id="2793071"/>
    <lineage>
        <taxon>Bacteria</taxon>
        <taxon>Pseudomonadati</taxon>
        <taxon>Bacteroidota</taxon>
        <taxon>Sphingobacteriia</taxon>
        <taxon>Sphingobacteriales</taxon>
        <taxon>Sphingobacteriaceae</taxon>
        <taxon>Mucilaginibacter</taxon>
    </lineage>
</organism>
<comment type="caution">
    <text evidence="1">The sequence shown here is derived from an EMBL/GenBank/DDBJ whole genome shotgun (WGS) entry which is preliminary data.</text>
</comment>
<keyword evidence="2" id="KW-1185">Reference proteome</keyword>